<sequence>MIPEPEHWTRCNPSTQSCISPTAVELTLLFTSGSLISIGVGLGASSRSEQTKSKQYKIQNVRGF</sequence>
<evidence type="ECO:0000313" key="2">
    <source>
        <dbReference type="EMBL" id="GKV25452.1"/>
    </source>
</evidence>
<keyword evidence="1" id="KW-0472">Membrane</keyword>
<protein>
    <submittedName>
        <fullName evidence="2">Uncharacterized protein</fullName>
    </submittedName>
</protein>
<proteinExistence type="predicted"/>
<dbReference type="AlphaFoldDB" id="A0AAV5KLG3"/>
<comment type="caution">
    <text evidence="2">The sequence shown here is derived from an EMBL/GenBank/DDBJ whole genome shotgun (WGS) entry which is preliminary data.</text>
</comment>
<evidence type="ECO:0000313" key="3">
    <source>
        <dbReference type="Proteomes" id="UP001054252"/>
    </source>
</evidence>
<reference evidence="2 3" key="1">
    <citation type="journal article" date="2021" name="Commun. Biol.">
        <title>The genome of Shorea leprosula (Dipterocarpaceae) highlights the ecological relevance of drought in aseasonal tropical rainforests.</title>
        <authorList>
            <person name="Ng K.K.S."/>
            <person name="Kobayashi M.J."/>
            <person name="Fawcett J.A."/>
            <person name="Hatakeyama M."/>
            <person name="Paape T."/>
            <person name="Ng C.H."/>
            <person name="Ang C.C."/>
            <person name="Tnah L.H."/>
            <person name="Lee C.T."/>
            <person name="Nishiyama T."/>
            <person name="Sese J."/>
            <person name="O'Brien M.J."/>
            <person name="Copetti D."/>
            <person name="Mohd Noor M.I."/>
            <person name="Ong R.C."/>
            <person name="Putra M."/>
            <person name="Sireger I.Z."/>
            <person name="Indrioko S."/>
            <person name="Kosugi Y."/>
            <person name="Izuno A."/>
            <person name="Isagi Y."/>
            <person name="Lee S.L."/>
            <person name="Shimizu K.K."/>
        </authorList>
    </citation>
    <scope>NUCLEOTIDE SEQUENCE [LARGE SCALE GENOMIC DNA]</scope>
    <source>
        <strain evidence="2">214</strain>
    </source>
</reference>
<organism evidence="2 3">
    <name type="scientific">Rubroshorea leprosula</name>
    <dbReference type="NCBI Taxonomy" id="152421"/>
    <lineage>
        <taxon>Eukaryota</taxon>
        <taxon>Viridiplantae</taxon>
        <taxon>Streptophyta</taxon>
        <taxon>Embryophyta</taxon>
        <taxon>Tracheophyta</taxon>
        <taxon>Spermatophyta</taxon>
        <taxon>Magnoliopsida</taxon>
        <taxon>eudicotyledons</taxon>
        <taxon>Gunneridae</taxon>
        <taxon>Pentapetalae</taxon>
        <taxon>rosids</taxon>
        <taxon>malvids</taxon>
        <taxon>Malvales</taxon>
        <taxon>Dipterocarpaceae</taxon>
        <taxon>Rubroshorea</taxon>
    </lineage>
</organism>
<keyword evidence="3" id="KW-1185">Reference proteome</keyword>
<dbReference type="EMBL" id="BPVZ01000069">
    <property type="protein sequence ID" value="GKV25452.1"/>
    <property type="molecule type" value="Genomic_DNA"/>
</dbReference>
<keyword evidence="1" id="KW-1133">Transmembrane helix</keyword>
<evidence type="ECO:0000256" key="1">
    <source>
        <dbReference type="SAM" id="Phobius"/>
    </source>
</evidence>
<accession>A0AAV5KLG3</accession>
<dbReference type="Proteomes" id="UP001054252">
    <property type="component" value="Unassembled WGS sequence"/>
</dbReference>
<gene>
    <name evidence="2" type="ORF">SLEP1_g34891</name>
</gene>
<name>A0AAV5KLG3_9ROSI</name>
<keyword evidence="1" id="KW-0812">Transmembrane</keyword>
<feature type="transmembrane region" description="Helical" evidence="1">
    <location>
        <begin position="26"/>
        <end position="44"/>
    </location>
</feature>